<feature type="compositionally biased region" description="Acidic residues" evidence="1">
    <location>
        <begin position="66"/>
        <end position="75"/>
    </location>
</feature>
<proteinExistence type="predicted"/>
<feature type="region of interest" description="Disordered" evidence="1">
    <location>
        <begin position="192"/>
        <end position="211"/>
    </location>
</feature>
<feature type="compositionally biased region" description="Basic and acidic residues" evidence="1">
    <location>
        <begin position="1"/>
        <end position="18"/>
    </location>
</feature>
<evidence type="ECO:0000313" key="2">
    <source>
        <dbReference type="EMBL" id="JAS59600.1"/>
    </source>
</evidence>
<feature type="non-terminal residue" evidence="2">
    <location>
        <position position="1"/>
    </location>
</feature>
<accession>A0A1B6GAY9</accession>
<dbReference type="EMBL" id="GECZ01010169">
    <property type="protein sequence ID" value="JAS59600.1"/>
    <property type="molecule type" value="Transcribed_RNA"/>
</dbReference>
<protein>
    <submittedName>
        <fullName evidence="2">Uncharacterized protein</fullName>
    </submittedName>
</protein>
<dbReference type="AlphaFoldDB" id="A0A1B6GAY9"/>
<feature type="region of interest" description="Disordered" evidence="1">
    <location>
        <begin position="1"/>
        <end position="26"/>
    </location>
</feature>
<evidence type="ECO:0000256" key="1">
    <source>
        <dbReference type="SAM" id="MobiDB-lite"/>
    </source>
</evidence>
<feature type="compositionally biased region" description="Polar residues" evidence="1">
    <location>
        <begin position="55"/>
        <end position="65"/>
    </location>
</feature>
<name>A0A1B6GAY9_9HEMI</name>
<gene>
    <name evidence="2" type="ORF">g.48586</name>
</gene>
<organism evidence="2">
    <name type="scientific">Cuerna arida</name>
    <dbReference type="NCBI Taxonomy" id="1464854"/>
    <lineage>
        <taxon>Eukaryota</taxon>
        <taxon>Metazoa</taxon>
        <taxon>Ecdysozoa</taxon>
        <taxon>Arthropoda</taxon>
        <taxon>Hexapoda</taxon>
        <taxon>Insecta</taxon>
        <taxon>Pterygota</taxon>
        <taxon>Neoptera</taxon>
        <taxon>Paraneoptera</taxon>
        <taxon>Hemiptera</taxon>
        <taxon>Auchenorrhyncha</taxon>
        <taxon>Membracoidea</taxon>
        <taxon>Cicadellidae</taxon>
        <taxon>Cicadellinae</taxon>
        <taxon>Proconiini</taxon>
        <taxon>Cuerna</taxon>
    </lineage>
</organism>
<feature type="compositionally biased region" description="Acidic residues" evidence="1">
    <location>
        <begin position="168"/>
        <end position="177"/>
    </location>
</feature>
<feature type="compositionally biased region" description="Polar residues" evidence="1">
    <location>
        <begin position="157"/>
        <end position="167"/>
    </location>
</feature>
<feature type="non-terminal residue" evidence="2">
    <location>
        <position position="211"/>
    </location>
</feature>
<sequence length="211" mass="24214">TPTIVMERDDSLGEEISRQKQKNKKERDALDYLDIEDIERLTLLKTPDEEITPAPSENASWSSETPDVETLEEQDVEVVSVKEDKAEVQLEKEKEEMLSLPKTPTIVMERDDSLGEEISRQKQKNKKERDALDYLDIEDIERLTLLKTPDEEITPAPSENASWSSETPDVETLEEQDVEVVSVKEDKAEVQLEKEKEEMLSLPKTPTIVME</sequence>
<feature type="region of interest" description="Disordered" evidence="1">
    <location>
        <begin position="149"/>
        <end position="177"/>
    </location>
</feature>
<feature type="region of interest" description="Disordered" evidence="1">
    <location>
        <begin position="46"/>
        <end position="75"/>
    </location>
</feature>
<reference evidence="2" key="1">
    <citation type="submission" date="2015-11" db="EMBL/GenBank/DDBJ databases">
        <title>De novo transcriptome assembly of four potential Pierce s Disease insect vectors from Arizona vineyards.</title>
        <authorList>
            <person name="Tassone E.E."/>
        </authorList>
    </citation>
    <scope>NUCLEOTIDE SEQUENCE</scope>
</reference>